<accession>I3XBR8</accession>
<feature type="domain" description="Radical SAM core" evidence="6">
    <location>
        <begin position="91"/>
        <end position="239"/>
    </location>
</feature>
<dbReference type="CDD" id="cd01335">
    <property type="entry name" value="Radical_SAM"/>
    <property type="match status" value="1"/>
</dbReference>
<keyword evidence="4" id="KW-0408">Iron</keyword>
<name>I3XBR8_SINF2</name>
<dbReference type="KEGG" id="sfd:USDA257_c47890"/>
<dbReference type="SFLD" id="SFLDS00029">
    <property type="entry name" value="Radical_SAM"/>
    <property type="match status" value="1"/>
</dbReference>
<keyword evidence="3" id="KW-0479">Metal-binding</keyword>
<evidence type="ECO:0000256" key="4">
    <source>
        <dbReference type="ARBA" id="ARBA00023004"/>
    </source>
</evidence>
<proteinExistence type="predicted"/>
<dbReference type="InterPro" id="IPR007197">
    <property type="entry name" value="rSAM"/>
</dbReference>
<dbReference type="PANTHER" id="PTHR11228:SF34">
    <property type="entry name" value="TUNGSTEN-CONTAINING ALDEHYDE FERREDOXIN OXIDOREDUCTASE COFACTOR MODIFYING PROTEIN"/>
    <property type="match status" value="1"/>
</dbReference>
<dbReference type="RefSeq" id="WP_014765447.1">
    <property type="nucleotide sequence ID" value="NC_018000.1"/>
</dbReference>
<comment type="cofactor">
    <cofactor evidence="1">
        <name>[4Fe-4S] cluster</name>
        <dbReference type="ChEBI" id="CHEBI:49883"/>
    </cofactor>
</comment>
<evidence type="ECO:0000256" key="1">
    <source>
        <dbReference type="ARBA" id="ARBA00001966"/>
    </source>
</evidence>
<dbReference type="Proteomes" id="UP000006180">
    <property type="component" value="Chromosome"/>
</dbReference>
<dbReference type="SFLD" id="SFLDG01067">
    <property type="entry name" value="SPASM/twitch_domain_containing"/>
    <property type="match status" value="1"/>
</dbReference>
<dbReference type="Pfam" id="PF04055">
    <property type="entry name" value="Radical_SAM"/>
    <property type="match status" value="1"/>
</dbReference>
<dbReference type="Gene3D" id="3.20.20.70">
    <property type="entry name" value="Aldolase class I"/>
    <property type="match status" value="1"/>
</dbReference>
<dbReference type="InterPro" id="IPR050377">
    <property type="entry name" value="Radical_SAM_PqqE_MftC-like"/>
</dbReference>
<dbReference type="AlphaFoldDB" id="I3XBR8"/>
<dbReference type="PANTHER" id="PTHR11228">
    <property type="entry name" value="RADICAL SAM DOMAIN PROTEIN"/>
    <property type="match status" value="1"/>
</dbReference>
<evidence type="ECO:0000313" key="8">
    <source>
        <dbReference type="Proteomes" id="UP000006180"/>
    </source>
</evidence>
<dbReference type="STRING" id="1185652.USDA257_c47890"/>
<dbReference type="InterPro" id="IPR024032">
    <property type="entry name" value="rSAM_paired_HxsC"/>
</dbReference>
<dbReference type="SUPFAM" id="SSF102114">
    <property type="entry name" value="Radical SAM enzymes"/>
    <property type="match status" value="1"/>
</dbReference>
<protein>
    <recommendedName>
        <fullName evidence="6">Radical SAM core domain-containing protein</fullName>
    </recommendedName>
</protein>
<dbReference type="GO" id="GO:0003824">
    <property type="term" value="F:catalytic activity"/>
    <property type="evidence" value="ECO:0007669"/>
    <property type="project" value="InterPro"/>
</dbReference>
<dbReference type="PATRIC" id="fig|1185652.3.peg.4966"/>
<evidence type="ECO:0000256" key="2">
    <source>
        <dbReference type="ARBA" id="ARBA00022691"/>
    </source>
</evidence>
<dbReference type="HOGENOM" id="CLU_055629_1_0_5"/>
<dbReference type="GO" id="GO:0051536">
    <property type="term" value="F:iron-sulfur cluster binding"/>
    <property type="evidence" value="ECO:0007669"/>
    <property type="project" value="UniProtKB-KW"/>
</dbReference>
<organism evidence="7 8">
    <name type="scientific">Sinorhizobium fredii (strain USDA 257)</name>
    <dbReference type="NCBI Taxonomy" id="1185652"/>
    <lineage>
        <taxon>Bacteria</taxon>
        <taxon>Pseudomonadati</taxon>
        <taxon>Pseudomonadota</taxon>
        <taxon>Alphaproteobacteria</taxon>
        <taxon>Hyphomicrobiales</taxon>
        <taxon>Rhizobiaceae</taxon>
        <taxon>Sinorhizobium/Ensifer group</taxon>
        <taxon>Sinorhizobium</taxon>
    </lineage>
</organism>
<evidence type="ECO:0000256" key="3">
    <source>
        <dbReference type="ARBA" id="ARBA00022723"/>
    </source>
</evidence>
<dbReference type="EMBL" id="CP003563">
    <property type="protein sequence ID" value="AFL53324.1"/>
    <property type="molecule type" value="Genomic_DNA"/>
</dbReference>
<sequence length="362" mass="41062">MIDLRLKVDPLPIVEPLVLRLCERDRSEHSEHDAHLIGRETGCREYEYLGFSVRIHASDELPLDGDVLMILPGQPSAHRLIRATSMHNTLLITEQCDQLCVMCSQPPKKHHLDFFDQFAIAAKLAPSGAYIGISGGEPLLHKARLFEFLASSAVARPDLRFHVLTNAQHLEAEDMKRLDEIGPERVLWGIPLYASDSKLHDEIVGKRGAFHRLERNLAFLMRAGASVELRTVVMQQNWGFLPDLANFVANRLPFVSVWALMQLERIGYGRMNWRNTFKDTSTEFSALKSAINMAVAKGVEVALYNFPLCSVPPDYRQFAPSTISDWKRKFLHVCRECSSRSACGGFFEWYSHDEGFEGIRPL</sequence>
<keyword evidence="2" id="KW-0949">S-adenosyl-L-methionine</keyword>
<dbReference type="eggNOG" id="COG0535">
    <property type="taxonomic scope" value="Bacteria"/>
</dbReference>
<dbReference type="SFLD" id="SFLDG01103">
    <property type="entry name" value="Uncharacterised_Radical_SAM_Su"/>
    <property type="match status" value="1"/>
</dbReference>
<evidence type="ECO:0000313" key="7">
    <source>
        <dbReference type="EMBL" id="AFL53324.1"/>
    </source>
</evidence>
<dbReference type="GO" id="GO:0046872">
    <property type="term" value="F:metal ion binding"/>
    <property type="evidence" value="ECO:0007669"/>
    <property type="project" value="UniProtKB-KW"/>
</dbReference>
<evidence type="ECO:0000256" key="5">
    <source>
        <dbReference type="ARBA" id="ARBA00023014"/>
    </source>
</evidence>
<keyword evidence="5" id="KW-0411">Iron-sulfur</keyword>
<dbReference type="NCBIfam" id="TIGR03977">
    <property type="entry name" value="rSAM_pair_HxsC"/>
    <property type="match status" value="1"/>
</dbReference>
<dbReference type="InterPro" id="IPR013785">
    <property type="entry name" value="Aldolase_TIM"/>
</dbReference>
<gene>
    <name evidence="7" type="ORF">USDA257_c47890</name>
</gene>
<reference evidence="7 8" key="1">
    <citation type="journal article" date="2012" name="J. Bacteriol.">
        <title>Complete genome sequence of the broad-host-range strain Sinorhizobium fredii USDA257.</title>
        <authorList>
            <person name="Schuldes J."/>
            <person name="Rodriguez Orbegoso M."/>
            <person name="Schmeisser C."/>
            <person name="Krishnan H.B."/>
            <person name="Daniel R."/>
            <person name="Streit W.R."/>
        </authorList>
    </citation>
    <scope>NUCLEOTIDE SEQUENCE [LARGE SCALE GENOMIC DNA]</scope>
    <source>
        <strain evidence="7 8">USDA 257</strain>
    </source>
</reference>
<dbReference type="InterPro" id="IPR058240">
    <property type="entry name" value="rSAM_sf"/>
</dbReference>
<evidence type="ECO:0000259" key="6">
    <source>
        <dbReference type="Pfam" id="PF04055"/>
    </source>
</evidence>